<proteinExistence type="predicted"/>
<reference evidence="3" key="1">
    <citation type="submission" date="2016-07" db="EMBL/GenBank/DDBJ databases">
        <authorList>
            <person name="Florea S."/>
            <person name="Webb J.S."/>
            <person name="Jaromczyk J."/>
            <person name="Schardl C.L."/>
        </authorList>
    </citation>
    <scope>NUCLEOTIDE SEQUENCE [LARGE SCALE GENOMIC DNA]</scope>
    <source>
        <strain evidence="3">CC-VM-7</strain>
    </source>
</reference>
<dbReference type="InterPro" id="IPR029058">
    <property type="entry name" value="AB_hydrolase_fold"/>
</dbReference>
<dbReference type="Proteomes" id="UP000093432">
    <property type="component" value="Unassembled WGS sequence"/>
</dbReference>
<dbReference type="EMBL" id="MAYG01000023">
    <property type="protein sequence ID" value="OCA70062.1"/>
    <property type="molecule type" value="Genomic_DNA"/>
</dbReference>
<dbReference type="OrthoDB" id="9780932at2"/>
<accession>A0A1B8ZEL8</accession>
<name>A0A1B8ZEL8_9FLAO</name>
<dbReference type="InterPro" id="IPR050471">
    <property type="entry name" value="AB_hydrolase"/>
</dbReference>
<dbReference type="STRING" id="651561.BBI00_19630"/>
<dbReference type="RefSeq" id="WP_065400558.1">
    <property type="nucleotide sequence ID" value="NZ_MAYG01000023.1"/>
</dbReference>
<evidence type="ECO:0000313" key="3">
    <source>
        <dbReference type="Proteomes" id="UP000093432"/>
    </source>
</evidence>
<protein>
    <recommendedName>
        <fullName evidence="1">Serine aminopeptidase S33 domain-containing protein</fullName>
    </recommendedName>
</protein>
<dbReference type="AlphaFoldDB" id="A0A1B8ZEL8"/>
<dbReference type="InterPro" id="IPR022742">
    <property type="entry name" value="Hydrolase_4"/>
</dbReference>
<sequence length="296" mass="33030">MKTFTIGNVDVCYEVFGDKNTKNMVLISGLGSQMIRWEDSFCRLLACQGFRVIRFDNRDSGASVFHGHEEIDSGKSIEEQFASLTPHTIPYSLMDMAHDVIGLLDHLQIDKAHIAGRSMGGIIGQLLASFYPERVITLTVIMSTSLHPDLPPTAPEVLQLMTKPGTDPAANKEQYIRERIYFAEKISGTKYPLDHHHEKALITEELRRSKTPNGIIRQLMAMGSYCYDPEVLKKITVPTLVIHGTDDLIFHPECAKNLAGSVSSSQLVLVDGMGHSIPNELHDFIGETIVDFTQYQ</sequence>
<evidence type="ECO:0000259" key="1">
    <source>
        <dbReference type="Pfam" id="PF12146"/>
    </source>
</evidence>
<feature type="domain" description="Serine aminopeptidase S33" evidence="1">
    <location>
        <begin position="21"/>
        <end position="281"/>
    </location>
</feature>
<dbReference type="Gene3D" id="3.40.50.1820">
    <property type="entry name" value="alpha/beta hydrolase"/>
    <property type="match status" value="1"/>
</dbReference>
<evidence type="ECO:0000313" key="2">
    <source>
        <dbReference type="EMBL" id="OCA70062.1"/>
    </source>
</evidence>
<comment type="caution">
    <text evidence="2">The sequence shown here is derived from an EMBL/GenBank/DDBJ whole genome shotgun (WGS) entry which is preliminary data.</text>
</comment>
<dbReference type="SUPFAM" id="SSF53474">
    <property type="entry name" value="alpha/beta-Hydrolases"/>
    <property type="match status" value="1"/>
</dbReference>
<organism evidence="2 3">
    <name type="scientific">Chryseobacterium arthrosphaerae</name>
    <dbReference type="NCBI Taxonomy" id="651561"/>
    <lineage>
        <taxon>Bacteria</taxon>
        <taxon>Pseudomonadati</taxon>
        <taxon>Bacteroidota</taxon>
        <taxon>Flavobacteriia</taxon>
        <taxon>Flavobacteriales</taxon>
        <taxon>Weeksellaceae</taxon>
        <taxon>Chryseobacterium group</taxon>
        <taxon>Chryseobacterium</taxon>
    </lineage>
</organism>
<dbReference type="Pfam" id="PF12146">
    <property type="entry name" value="Hydrolase_4"/>
    <property type="match status" value="1"/>
</dbReference>
<gene>
    <name evidence="2" type="ORF">BBI00_19630</name>
</gene>
<dbReference type="PANTHER" id="PTHR43433:SF5">
    <property type="entry name" value="AB HYDROLASE-1 DOMAIN-CONTAINING PROTEIN"/>
    <property type="match status" value="1"/>
</dbReference>
<dbReference type="PANTHER" id="PTHR43433">
    <property type="entry name" value="HYDROLASE, ALPHA/BETA FOLD FAMILY PROTEIN"/>
    <property type="match status" value="1"/>
</dbReference>